<proteinExistence type="inferred from homology"/>
<evidence type="ECO:0000256" key="2">
    <source>
        <dbReference type="ARBA" id="ARBA00023015"/>
    </source>
</evidence>
<comment type="caution">
    <text evidence="8">The sequence shown here is derived from an EMBL/GenBank/DDBJ whole genome shotgun (WGS) entry which is preliminary data.</text>
</comment>
<dbReference type="PANTHER" id="PTHR12548">
    <property type="entry name" value="TRANSCRIPTION FACTOR DP"/>
    <property type="match status" value="1"/>
</dbReference>
<sequence>MTDAKKQKNKICLKNLAPHTMELIRDLKTTTSEDIATCIIEKLTFQNPGLKGQDTIKRRIYDVINVLSAAGVIDKVGKQIIYQGTSPFFKSIPVNSSVLSESDIKRIQNKEKLLESKIALLTLFKALIQRNFILPEPENRIKLPAILVGVKEPSSTILKHPLVRTEIEFTSKEPMVFLAPSEVLMKINLPKESIKAFLEASPDYARYAQSLLQ</sequence>
<evidence type="ECO:0000313" key="9">
    <source>
        <dbReference type="Proteomes" id="UP001470230"/>
    </source>
</evidence>
<name>A0ABR2HBE3_9EUKA</name>
<keyword evidence="4 5" id="KW-0804">Transcription</keyword>
<evidence type="ECO:0000259" key="6">
    <source>
        <dbReference type="SMART" id="SM01372"/>
    </source>
</evidence>
<dbReference type="InterPro" id="IPR037241">
    <property type="entry name" value="E2F-DP_heterodim"/>
</dbReference>
<dbReference type="Gene3D" id="1.20.140.80">
    <property type="entry name" value="Transcription factor DP"/>
    <property type="match status" value="1"/>
</dbReference>
<dbReference type="SUPFAM" id="SSF46785">
    <property type="entry name" value="Winged helix' DNA-binding domain"/>
    <property type="match status" value="1"/>
</dbReference>
<dbReference type="SMART" id="SM01372">
    <property type="entry name" value="E2F_TDP"/>
    <property type="match status" value="1"/>
</dbReference>
<evidence type="ECO:0000313" key="8">
    <source>
        <dbReference type="EMBL" id="KAK8842690.1"/>
    </source>
</evidence>
<organism evidence="8 9">
    <name type="scientific">Tritrichomonas musculus</name>
    <dbReference type="NCBI Taxonomy" id="1915356"/>
    <lineage>
        <taxon>Eukaryota</taxon>
        <taxon>Metamonada</taxon>
        <taxon>Parabasalia</taxon>
        <taxon>Tritrichomonadida</taxon>
        <taxon>Tritrichomonadidae</taxon>
        <taxon>Tritrichomonas</taxon>
    </lineage>
</organism>
<evidence type="ECO:0000313" key="7">
    <source>
        <dbReference type="EMBL" id="KAK8833990.1"/>
    </source>
</evidence>
<evidence type="ECO:0000256" key="4">
    <source>
        <dbReference type="ARBA" id="ARBA00023163"/>
    </source>
</evidence>
<dbReference type="PANTHER" id="PTHR12548:SF9">
    <property type="entry name" value="TRANSCRIPTION FACTOR DP"/>
    <property type="match status" value="1"/>
</dbReference>
<evidence type="ECO:0000256" key="5">
    <source>
        <dbReference type="RuleBase" id="RU003796"/>
    </source>
</evidence>
<keyword evidence="3 5" id="KW-0238">DNA-binding</keyword>
<keyword evidence="9" id="KW-1185">Reference proteome</keyword>
<gene>
    <name evidence="8" type="ORF">M9Y10_025551</name>
    <name evidence="7" type="ORF">M9Y10_037459</name>
</gene>
<dbReference type="SUPFAM" id="SSF144074">
    <property type="entry name" value="E2F-DP heterodimerization region"/>
    <property type="match status" value="1"/>
</dbReference>
<evidence type="ECO:0000256" key="3">
    <source>
        <dbReference type="ARBA" id="ARBA00023125"/>
    </source>
</evidence>
<dbReference type="InterPro" id="IPR036390">
    <property type="entry name" value="WH_DNA-bd_sf"/>
</dbReference>
<reference evidence="8 9" key="1">
    <citation type="submission" date="2024-04" db="EMBL/GenBank/DDBJ databases">
        <title>Tritrichomonas musculus Genome.</title>
        <authorList>
            <person name="Alves-Ferreira E."/>
            <person name="Grigg M."/>
            <person name="Lorenzi H."/>
            <person name="Galac M."/>
        </authorList>
    </citation>
    <scope>NUCLEOTIDE SEQUENCE [LARGE SCALE GENOMIC DNA]</scope>
    <source>
        <strain evidence="8 9">EAF2021</strain>
    </source>
</reference>
<evidence type="ECO:0000256" key="1">
    <source>
        <dbReference type="ARBA" id="ARBA00010940"/>
    </source>
</evidence>
<comment type="subcellular location">
    <subcellularLocation>
        <location evidence="5">Nucleus</location>
    </subcellularLocation>
</comment>
<dbReference type="Pfam" id="PF02319">
    <property type="entry name" value="WHD_E2F_TDP"/>
    <property type="match status" value="1"/>
</dbReference>
<dbReference type="EMBL" id="JAPFFF010000037">
    <property type="protein sequence ID" value="KAK8842690.1"/>
    <property type="molecule type" value="Genomic_DNA"/>
</dbReference>
<dbReference type="Gene3D" id="1.10.10.10">
    <property type="entry name" value="Winged helix-like DNA-binding domain superfamily/Winged helix DNA-binding domain"/>
    <property type="match status" value="1"/>
</dbReference>
<dbReference type="InterPro" id="IPR038168">
    <property type="entry name" value="TF_DP_C_sf"/>
</dbReference>
<dbReference type="EMBL" id="JAPFFF010000560">
    <property type="protein sequence ID" value="KAK8833990.1"/>
    <property type="molecule type" value="Genomic_DNA"/>
</dbReference>
<keyword evidence="2 5" id="KW-0805">Transcription regulation</keyword>
<dbReference type="InterPro" id="IPR003316">
    <property type="entry name" value="E2F_WHTH_DNA-bd_dom"/>
</dbReference>
<feature type="domain" description="E2F/DP family winged-helix DNA-binding" evidence="6">
    <location>
        <begin position="8"/>
        <end position="84"/>
    </location>
</feature>
<dbReference type="InterPro" id="IPR015648">
    <property type="entry name" value="Transcrpt_fac_DP"/>
</dbReference>
<protein>
    <recommendedName>
        <fullName evidence="6">E2F/DP family winged-helix DNA-binding domain-containing protein</fullName>
    </recommendedName>
</protein>
<comment type="similarity">
    <text evidence="1 5">Belongs to the E2F/DP family.</text>
</comment>
<dbReference type="InterPro" id="IPR036388">
    <property type="entry name" value="WH-like_DNA-bd_sf"/>
</dbReference>
<keyword evidence="5" id="KW-0539">Nucleus</keyword>
<accession>A0ABR2HBE3</accession>
<dbReference type="Proteomes" id="UP001470230">
    <property type="component" value="Unassembled WGS sequence"/>
</dbReference>